<name>A0A4Y6UJF7_9PROT</name>
<dbReference type="AlphaFoldDB" id="A0A4Y6UJF7"/>
<dbReference type="RefSeq" id="WP_141461904.1">
    <property type="nucleotide sequence ID" value="NZ_CP038141.1"/>
</dbReference>
<evidence type="ECO:0000256" key="1">
    <source>
        <dbReference type="SAM" id="SignalP"/>
    </source>
</evidence>
<proteinExistence type="predicted"/>
<organism evidence="2 3">
    <name type="scientific">Swingsia samuiensis</name>
    <dbReference type="NCBI Taxonomy" id="1293412"/>
    <lineage>
        <taxon>Bacteria</taxon>
        <taxon>Pseudomonadati</taxon>
        <taxon>Pseudomonadota</taxon>
        <taxon>Alphaproteobacteria</taxon>
        <taxon>Acetobacterales</taxon>
        <taxon>Acetobacteraceae</taxon>
        <taxon>Swingsia</taxon>
    </lineage>
</organism>
<feature type="chain" id="PRO_5021465178" evidence="1">
    <location>
        <begin position="23"/>
        <end position="245"/>
    </location>
</feature>
<dbReference type="Proteomes" id="UP000316313">
    <property type="component" value="Chromosome"/>
</dbReference>
<accession>A0A4Y6UJF7</accession>
<dbReference type="KEGG" id="ssam:E3D00_09085"/>
<feature type="signal peptide" evidence="1">
    <location>
        <begin position="1"/>
        <end position="22"/>
    </location>
</feature>
<dbReference type="OrthoDB" id="7265881at2"/>
<keyword evidence="1" id="KW-0732">Signal</keyword>
<sequence length="245" mass="28114">MKRLYKGALLIAALSFANGSFAKDEVINVVGDRAIKVAQYSDIEHVYEKFNQFPLKDRVGFSLRFIGDLLPNHDIPSLADLVIHSRHGDIPLFLGKDRDLHFPRSAELKQENPPILQKKYIHNRVRMELSMVIKKADIKEFSGAEARRWLGQVDNCIEDVTGVVFSWFMPDAHYFKIDLAPNSQLIAQTQGKTQTLDENRSLEPITVSLRPQSYPKETIFYSNKPFRRIRVKIPGDAYVTFIPQE</sequence>
<keyword evidence="3" id="KW-1185">Reference proteome</keyword>
<evidence type="ECO:0000313" key="2">
    <source>
        <dbReference type="EMBL" id="QDH17702.1"/>
    </source>
</evidence>
<reference evidence="2 3" key="1">
    <citation type="submission" date="2019-03" db="EMBL/GenBank/DDBJ databases">
        <title>The complete genome sequence of Swingsia samuiensis NBRC107927(T).</title>
        <authorList>
            <person name="Chua K.-O."/>
            <person name="Chan K.-G."/>
            <person name="See-Too W.-S."/>
        </authorList>
    </citation>
    <scope>NUCLEOTIDE SEQUENCE [LARGE SCALE GENOMIC DNA]</scope>
    <source>
        <strain evidence="2 3">AH83</strain>
    </source>
</reference>
<protein>
    <submittedName>
        <fullName evidence="2">DUF2987 domain-containing protein</fullName>
    </submittedName>
</protein>
<gene>
    <name evidence="2" type="ORF">E3D00_09085</name>
</gene>
<dbReference type="EMBL" id="CP038141">
    <property type="protein sequence ID" value="QDH17702.1"/>
    <property type="molecule type" value="Genomic_DNA"/>
</dbReference>
<evidence type="ECO:0000313" key="3">
    <source>
        <dbReference type="Proteomes" id="UP000316313"/>
    </source>
</evidence>